<organism evidence="1 2">
    <name type="scientific">Bacillus xiapuensis</name>
    <dbReference type="NCBI Taxonomy" id="2014075"/>
    <lineage>
        <taxon>Bacteria</taxon>
        <taxon>Bacillati</taxon>
        <taxon>Bacillota</taxon>
        <taxon>Bacilli</taxon>
        <taxon>Bacillales</taxon>
        <taxon>Bacillaceae</taxon>
        <taxon>Bacillus</taxon>
    </lineage>
</organism>
<accession>A0ABU6NAK6</accession>
<sequence length="96" mass="11362">MTDKKVIYDNGSSNLSIEFDGEIVVLKQETKGIENGSIYMYADEFEKAFKFIKDYEQEQTDLIYDSLIQILDEELGKETKNDLYKKSIERYKTIRR</sequence>
<protein>
    <submittedName>
        <fullName evidence="1">Uncharacterized protein</fullName>
    </submittedName>
</protein>
<proteinExistence type="predicted"/>
<evidence type="ECO:0000313" key="1">
    <source>
        <dbReference type="EMBL" id="MED3562293.1"/>
    </source>
</evidence>
<dbReference type="RefSeq" id="WP_327967197.1">
    <property type="nucleotide sequence ID" value="NZ_JARMQG010000084.1"/>
</dbReference>
<keyword evidence="2" id="KW-1185">Reference proteome</keyword>
<reference evidence="1 2" key="1">
    <citation type="submission" date="2023-03" db="EMBL/GenBank/DDBJ databases">
        <title>Bacillus Genome Sequencing.</title>
        <authorList>
            <person name="Dunlap C."/>
        </authorList>
    </citation>
    <scope>NUCLEOTIDE SEQUENCE [LARGE SCALE GENOMIC DNA]</scope>
    <source>
        <strain evidence="1 2">B-14544</strain>
    </source>
</reference>
<comment type="caution">
    <text evidence="1">The sequence shown here is derived from an EMBL/GenBank/DDBJ whole genome shotgun (WGS) entry which is preliminary data.</text>
</comment>
<dbReference type="Proteomes" id="UP001330749">
    <property type="component" value="Unassembled WGS sequence"/>
</dbReference>
<name>A0ABU6NAK6_9BACI</name>
<evidence type="ECO:0000313" key="2">
    <source>
        <dbReference type="Proteomes" id="UP001330749"/>
    </source>
</evidence>
<gene>
    <name evidence="1" type="ORF">P4447_07480</name>
</gene>
<dbReference type="EMBL" id="JARMQG010000084">
    <property type="protein sequence ID" value="MED3562293.1"/>
    <property type="molecule type" value="Genomic_DNA"/>
</dbReference>